<gene>
    <name evidence="1" type="ORF">GCM10022233_42520</name>
</gene>
<comment type="caution">
    <text evidence="1">The sequence shown here is derived from an EMBL/GenBank/DDBJ whole genome shotgun (WGS) entry which is preliminary data.</text>
</comment>
<name>A0ABP7VBZ4_9ACTN</name>
<dbReference type="Proteomes" id="UP001499984">
    <property type="component" value="Unassembled WGS sequence"/>
</dbReference>
<evidence type="ECO:0000313" key="2">
    <source>
        <dbReference type="Proteomes" id="UP001499984"/>
    </source>
</evidence>
<accession>A0ABP7VBZ4</accession>
<protein>
    <submittedName>
        <fullName evidence="1">Uncharacterized protein</fullName>
    </submittedName>
</protein>
<reference evidence="2" key="1">
    <citation type="journal article" date="2019" name="Int. J. Syst. Evol. Microbiol.">
        <title>The Global Catalogue of Microorganisms (GCM) 10K type strain sequencing project: providing services to taxonomists for standard genome sequencing and annotation.</title>
        <authorList>
            <consortium name="The Broad Institute Genomics Platform"/>
            <consortium name="The Broad Institute Genome Sequencing Center for Infectious Disease"/>
            <person name="Wu L."/>
            <person name="Ma J."/>
        </authorList>
    </citation>
    <scope>NUCLEOTIDE SEQUENCE [LARGE SCALE GENOMIC DNA]</scope>
    <source>
        <strain evidence="2">JCM 16925</strain>
    </source>
</reference>
<keyword evidence="2" id="KW-1185">Reference proteome</keyword>
<evidence type="ECO:0000313" key="1">
    <source>
        <dbReference type="EMBL" id="GAA4063917.1"/>
    </source>
</evidence>
<proteinExistence type="predicted"/>
<sequence length="84" mass="9028">MRSESRRASRLRAGLRDQTAGRKIAEIAISGKLKRETVIHQGAAAIDAVAAPALSVISSPRVTGRWCWPSHIVLSVRPELAVSS</sequence>
<organism evidence="1 2">
    <name type="scientific">Streptomyces shaanxiensis</name>
    <dbReference type="NCBI Taxonomy" id="653357"/>
    <lineage>
        <taxon>Bacteria</taxon>
        <taxon>Bacillati</taxon>
        <taxon>Actinomycetota</taxon>
        <taxon>Actinomycetes</taxon>
        <taxon>Kitasatosporales</taxon>
        <taxon>Streptomycetaceae</taxon>
        <taxon>Streptomyces</taxon>
    </lineage>
</organism>
<dbReference type="EMBL" id="BAAAZY010000011">
    <property type="protein sequence ID" value="GAA4063917.1"/>
    <property type="molecule type" value="Genomic_DNA"/>
</dbReference>